<proteinExistence type="inferred from homology"/>
<dbReference type="EMBL" id="PCTS01000009">
    <property type="protein sequence ID" value="PIP86711.1"/>
    <property type="molecule type" value="Genomic_DNA"/>
</dbReference>
<reference evidence="3 4" key="1">
    <citation type="submission" date="2017-09" db="EMBL/GenBank/DDBJ databases">
        <title>Depth-based differentiation of microbial function through sediment-hosted aquifers and enrichment of novel symbionts in the deep terrestrial subsurface.</title>
        <authorList>
            <person name="Probst A.J."/>
            <person name="Ladd B."/>
            <person name="Jarett J.K."/>
            <person name="Geller-Mcgrath D.E."/>
            <person name="Sieber C.M."/>
            <person name="Emerson J.B."/>
            <person name="Anantharaman K."/>
            <person name="Thomas B.C."/>
            <person name="Malmstrom R."/>
            <person name="Stieglmeier M."/>
            <person name="Klingl A."/>
            <person name="Woyke T."/>
            <person name="Ryan C.M."/>
            <person name="Banfield J.F."/>
        </authorList>
    </citation>
    <scope>NUCLEOTIDE SEQUENCE [LARGE SCALE GENOMIC DNA]</scope>
    <source>
        <strain evidence="3">CG22_combo_CG10-13_8_21_14_all_43_18</strain>
    </source>
</reference>
<dbReference type="CDD" id="cd06223">
    <property type="entry name" value="PRTases_typeI"/>
    <property type="match status" value="1"/>
</dbReference>
<protein>
    <recommendedName>
        <fullName evidence="2">Phosphoribosyltransferase domain-containing protein</fullName>
    </recommendedName>
</protein>
<name>A0A2H0DXI9_9BACT</name>
<dbReference type="InterPro" id="IPR000836">
    <property type="entry name" value="PRTase_dom"/>
</dbReference>
<dbReference type="AlphaFoldDB" id="A0A2H0DXI9"/>
<dbReference type="PANTHER" id="PTHR47505:SF1">
    <property type="entry name" value="DNA UTILIZATION PROTEIN YHGH"/>
    <property type="match status" value="1"/>
</dbReference>
<dbReference type="PANTHER" id="PTHR47505">
    <property type="entry name" value="DNA UTILIZATION PROTEIN YHGH"/>
    <property type="match status" value="1"/>
</dbReference>
<sequence length="214" mass="24905">MKIFLEIWKVVLEILFPSGRVERKVREMSLDDFLSLKRADFDEKNGVWSLFSYGNPLVREALWQMKYRGSKKITGIFAEVIEEFLLEELSDLVLFENFERPVLVPIPMSQKEKWERGFNQSEMLVKEMMKIGKETHNCDLRALQKIKNTKRQVEVKRHERKQNVSGVFRAGKNLKGRNIILIDDVHTTGSTLNEAGKILKKAGAKKIFKLTLAH</sequence>
<evidence type="ECO:0000313" key="4">
    <source>
        <dbReference type="Proteomes" id="UP000231276"/>
    </source>
</evidence>
<dbReference type="Proteomes" id="UP000231276">
    <property type="component" value="Unassembled WGS sequence"/>
</dbReference>
<comment type="similarity">
    <text evidence="1">Belongs to the ComF/GntX family.</text>
</comment>
<accession>A0A2H0DXI9</accession>
<evidence type="ECO:0000313" key="3">
    <source>
        <dbReference type="EMBL" id="PIP86711.1"/>
    </source>
</evidence>
<organism evidence="3 4">
    <name type="scientific">Candidatus Campbellbacteria bacterium CG22_combo_CG10-13_8_21_14_all_43_18</name>
    <dbReference type="NCBI Taxonomy" id="1974530"/>
    <lineage>
        <taxon>Bacteria</taxon>
        <taxon>Candidatus Campbelliibacteriota</taxon>
    </lineage>
</organism>
<feature type="domain" description="Phosphoribosyltransferase" evidence="2">
    <location>
        <begin position="139"/>
        <end position="207"/>
    </location>
</feature>
<dbReference type="SUPFAM" id="SSF53271">
    <property type="entry name" value="PRTase-like"/>
    <property type="match status" value="1"/>
</dbReference>
<dbReference type="Pfam" id="PF00156">
    <property type="entry name" value="Pribosyltran"/>
    <property type="match status" value="1"/>
</dbReference>
<evidence type="ECO:0000256" key="1">
    <source>
        <dbReference type="ARBA" id="ARBA00008007"/>
    </source>
</evidence>
<gene>
    <name evidence="3" type="ORF">COW82_00690</name>
</gene>
<evidence type="ECO:0000259" key="2">
    <source>
        <dbReference type="Pfam" id="PF00156"/>
    </source>
</evidence>
<dbReference type="InterPro" id="IPR051910">
    <property type="entry name" value="ComF/GntX_DNA_util-trans"/>
</dbReference>
<comment type="caution">
    <text evidence="3">The sequence shown here is derived from an EMBL/GenBank/DDBJ whole genome shotgun (WGS) entry which is preliminary data.</text>
</comment>
<dbReference type="InterPro" id="IPR029057">
    <property type="entry name" value="PRTase-like"/>
</dbReference>
<dbReference type="Gene3D" id="3.40.50.2020">
    <property type="match status" value="1"/>
</dbReference>